<evidence type="ECO:0000313" key="2">
    <source>
        <dbReference type="EMBL" id="KTB55150.1"/>
    </source>
</evidence>
<dbReference type="InterPro" id="IPR027417">
    <property type="entry name" value="P-loop_NTPase"/>
</dbReference>
<organism evidence="2 3">
    <name type="scientific">Pseudomonas viridiflava ICMP 13104</name>
    <dbReference type="NCBI Taxonomy" id="1198305"/>
    <lineage>
        <taxon>Bacteria</taxon>
        <taxon>Pseudomonadati</taxon>
        <taxon>Pseudomonadota</taxon>
        <taxon>Gammaproteobacteria</taxon>
        <taxon>Pseudomonadales</taxon>
        <taxon>Pseudomonadaceae</taxon>
        <taxon>Pseudomonas</taxon>
    </lineage>
</organism>
<dbReference type="EMBL" id="LKEJ01000189">
    <property type="protein sequence ID" value="KTB55150.1"/>
    <property type="molecule type" value="Genomic_DNA"/>
</dbReference>
<dbReference type="InterPro" id="IPR003959">
    <property type="entry name" value="ATPase_AAA_core"/>
</dbReference>
<dbReference type="Pfam" id="PF13304">
    <property type="entry name" value="AAA_21"/>
    <property type="match status" value="1"/>
</dbReference>
<protein>
    <recommendedName>
        <fullName evidence="1">AAA+ ATPase domain-containing protein</fullName>
    </recommendedName>
</protein>
<dbReference type="InterPro" id="IPR003593">
    <property type="entry name" value="AAA+_ATPase"/>
</dbReference>
<dbReference type="AlphaFoldDB" id="A0A0W0H2U9"/>
<name>A0A0W0H2U9_PSEVI</name>
<comment type="caution">
    <text evidence="2">The sequence shown here is derived from an EMBL/GenBank/DDBJ whole genome shotgun (WGS) entry which is preliminary data.</text>
</comment>
<dbReference type="Proteomes" id="UP000053048">
    <property type="component" value="Unassembled WGS sequence"/>
</dbReference>
<feature type="domain" description="AAA+ ATPase" evidence="1">
    <location>
        <begin position="190"/>
        <end position="470"/>
    </location>
</feature>
<gene>
    <name evidence="2" type="ORF">AO067_10430</name>
</gene>
<evidence type="ECO:0000313" key="3">
    <source>
        <dbReference type="Proteomes" id="UP000053048"/>
    </source>
</evidence>
<keyword evidence="3" id="KW-1185">Reference proteome</keyword>
<dbReference type="CDD" id="cd00267">
    <property type="entry name" value="ABC_ATPase"/>
    <property type="match status" value="1"/>
</dbReference>
<reference evidence="2 3" key="1">
    <citation type="submission" date="2015-09" db="EMBL/GenBank/DDBJ databases">
        <title>Genome sequence of ICMP 13104.</title>
        <authorList>
            <person name="Visnovsky S."/>
            <person name="Lu A."/>
            <person name="Panda P."/>
            <person name="Pitman A."/>
        </authorList>
    </citation>
    <scope>NUCLEOTIDE SEQUENCE [LARGE SCALE GENOMIC DNA]</scope>
    <source>
        <strain evidence="2 3">ICMP 13104</strain>
    </source>
</reference>
<dbReference type="SMART" id="SM00382">
    <property type="entry name" value="AAA"/>
    <property type="match status" value="1"/>
</dbReference>
<dbReference type="SUPFAM" id="SSF52540">
    <property type="entry name" value="P-loop containing nucleoside triphosphate hydrolases"/>
    <property type="match status" value="1"/>
</dbReference>
<dbReference type="PANTHER" id="PTHR43581:SF2">
    <property type="entry name" value="EXCINUCLEASE ATPASE SUBUNIT"/>
    <property type="match status" value="1"/>
</dbReference>
<dbReference type="Gene3D" id="3.40.50.300">
    <property type="entry name" value="P-loop containing nucleotide triphosphate hydrolases"/>
    <property type="match status" value="2"/>
</dbReference>
<dbReference type="GO" id="GO:0016887">
    <property type="term" value="F:ATP hydrolysis activity"/>
    <property type="evidence" value="ECO:0007669"/>
    <property type="project" value="InterPro"/>
</dbReference>
<sequence>MSELIAVVKNKQDIYARSNYFFLLIDNWNDFLFRTQYHLYYVTTKKEIFIGTVKILKQGQTADGKLRLTEDFVSLSSHYISVGQSLDYYQRLLDLPDGKGKELLESLGDIASYPTLERKFVKEEGLRTSLFRDFDNPKYFIRLARSLVNGSHTSLANDDFKFKLTLPGWSRPINFDFSDQSSNGNRSVIPNNIYVLTGTNGSGKSTLLSRLARLAHATQKQRRMKELRALGKISPQGIGFTRIITISYSAFDSFKLPGVKPTRSGLLDERSQVVRDVQEGGGRFIFCGLRDIAAEYDNLMSREMLTRSNVDPDGVGSDRNASTVLKHIEQIAREFRDTLERLKERGAPSKRILNKALNCIKRDPSFTADDYTLSADYLFECDAINVYLAWSTGIKIVMQIIVSLCANVTEYSLVLIDEPEMHLHPPLLAALMHAIREILSHENAHAIISTHSPVVIQETLAKQIYQIRREGDLSDYHIPEIETFGENVGTLTAQVFGLSSENKDFYRVLDVLGREYKNLEKIEALFEPYGLSVQARSYLMSNFTSEV</sequence>
<dbReference type="InterPro" id="IPR051396">
    <property type="entry name" value="Bact_Antivir_Def_Nuclease"/>
</dbReference>
<evidence type="ECO:0000259" key="1">
    <source>
        <dbReference type="SMART" id="SM00382"/>
    </source>
</evidence>
<proteinExistence type="predicted"/>
<dbReference type="PANTHER" id="PTHR43581">
    <property type="entry name" value="ATP/GTP PHOSPHATASE"/>
    <property type="match status" value="1"/>
</dbReference>
<dbReference type="GO" id="GO:0005524">
    <property type="term" value="F:ATP binding"/>
    <property type="evidence" value="ECO:0007669"/>
    <property type="project" value="InterPro"/>
</dbReference>
<accession>A0A0W0H2U9</accession>